<keyword evidence="2" id="KW-0812">Transmembrane</keyword>
<evidence type="ECO:0000259" key="4">
    <source>
        <dbReference type="Pfam" id="PF11887"/>
    </source>
</evidence>
<dbReference type="RefSeq" id="WP_378557827.1">
    <property type="nucleotide sequence ID" value="NZ_JBHSDL010000007.1"/>
</dbReference>
<feature type="domain" description="Mce/MlaD" evidence="3">
    <location>
        <begin position="43"/>
        <end position="119"/>
    </location>
</feature>
<feature type="domain" description="Mammalian cell entry C-terminal" evidence="4">
    <location>
        <begin position="129"/>
        <end position="299"/>
    </location>
</feature>
<dbReference type="PANTHER" id="PTHR33371:SF16">
    <property type="entry name" value="MCE-FAMILY PROTEIN MCE3F"/>
    <property type="match status" value="1"/>
</dbReference>
<dbReference type="InterPro" id="IPR024516">
    <property type="entry name" value="Mce_C"/>
</dbReference>
<keyword evidence="6" id="KW-1185">Reference proteome</keyword>
<feature type="transmembrane region" description="Helical" evidence="2">
    <location>
        <begin position="12"/>
        <end position="32"/>
    </location>
</feature>
<dbReference type="InterPro" id="IPR052336">
    <property type="entry name" value="MlaD_Phospholipid_Transporter"/>
</dbReference>
<dbReference type="Pfam" id="PF11887">
    <property type="entry name" value="Mce4_CUP1"/>
    <property type="match status" value="1"/>
</dbReference>
<evidence type="ECO:0000259" key="3">
    <source>
        <dbReference type="Pfam" id="PF02470"/>
    </source>
</evidence>
<feature type="region of interest" description="Disordered" evidence="1">
    <location>
        <begin position="359"/>
        <end position="392"/>
    </location>
</feature>
<evidence type="ECO:0000313" key="5">
    <source>
        <dbReference type="EMBL" id="MFC4373921.1"/>
    </source>
</evidence>
<dbReference type="EMBL" id="JBHSDL010000007">
    <property type="protein sequence ID" value="MFC4373921.1"/>
    <property type="molecule type" value="Genomic_DNA"/>
</dbReference>
<dbReference type="PANTHER" id="PTHR33371">
    <property type="entry name" value="INTERMEMBRANE PHOSPHOLIPID TRANSPORT SYSTEM BINDING PROTEIN MLAD-RELATED"/>
    <property type="match status" value="1"/>
</dbReference>
<protein>
    <submittedName>
        <fullName evidence="5">MlaD family protein</fullName>
    </submittedName>
</protein>
<dbReference type="Proteomes" id="UP001595844">
    <property type="component" value="Unassembled WGS sequence"/>
</dbReference>
<evidence type="ECO:0000256" key="2">
    <source>
        <dbReference type="SAM" id="Phobius"/>
    </source>
</evidence>
<organism evidence="5 6">
    <name type="scientific">Nocardia halotolerans</name>
    <dbReference type="NCBI Taxonomy" id="1755878"/>
    <lineage>
        <taxon>Bacteria</taxon>
        <taxon>Bacillati</taxon>
        <taxon>Actinomycetota</taxon>
        <taxon>Actinomycetes</taxon>
        <taxon>Mycobacteriales</taxon>
        <taxon>Nocardiaceae</taxon>
        <taxon>Nocardia</taxon>
    </lineage>
</organism>
<dbReference type="InterPro" id="IPR003399">
    <property type="entry name" value="Mce/MlaD"/>
</dbReference>
<name>A0ABV8VDU1_9NOCA</name>
<keyword evidence="2" id="KW-0472">Membrane</keyword>
<proteinExistence type="predicted"/>
<keyword evidence="2" id="KW-1133">Transmembrane helix</keyword>
<accession>A0ABV8VDU1</accession>
<evidence type="ECO:0000313" key="6">
    <source>
        <dbReference type="Proteomes" id="UP001595844"/>
    </source>
</evidence>
<dbReference type="Pfam" id="PF02470">
    <property type="entry name" value="MlaD"/>
    <property type="match status" value="1"/>
</dbReference>
<comment type="caution">
    <text evidence="5">The sequence shown here is derived from an EMBL/GenBank/DDBJ whole genome shotgun (WGS) entry which is preliminary data.</text>
</comment>
<sequence length="392" mass="42069">MNKAKKFFSSKIVLANTALVVVLVVGASYLLVNVMRVNPLRSEYEVTVNLDRSGGLQPGNDVTLRGHRIGKVDSVELIDSGQAIAAKAIIDKSYKIPVDTLIQVAALSAAGEQYIDFRPNSDIGPFLGDGAVIKYDPEQIKTPVPVWAVLDDTSALIGSVNPEQFKTILNELDIALGAGPDQLRGLINGVSLVVAGLESLLPQTVNLIANLRVIAATTSNAQPDLQTLTRNSGTLLTQFNNANAELQSVLDNAPGQFESLGAVLDKTADPISGLAANFVAITKAAQLRQPALRLLFPSLALGLDAIGYPAHDNEFHTIIDVWPRPTCYYDTEYRRNEEVQDGSIPKWNYCVNPPADLQIRGSANAPRPNVPNNGAQMPPGVDPNERTPIPAK</sequence>
<gene>
    <name evidence="5" type="ORF">ACFO5K_07370</name>
</gene>
<evidence type="ECO:0000256" key="1">
    <source>
        <dbReference type="SAM" id="MobiDB-lite"/>
    </source>
</evidence>
<reference evidence="6" key="1">
    <citation type="journal article" date="2019" name="Int. J. Syst. Evol. Microbiol.">
        <title>The Global Catalogue of Microorganisms (GCM) 10K type strain sequencing project: providing services to taxonomists for standard genome sequencing and annotation.</title>
        <authorList>
            <consortium name="The Broad Institute Genomics Platform"/>
            <consortium name="The Broad Institute Genome Sequencing Center for Infectious Disease"/>
            <person name="Wu L."/>
            <person name="Ma J."/>
        </authorList>
    </citation>
    <scope>NUCLEOTIDE SEQUENCE [LARGE SCALE GENOMIC DNA]</scope>
    <source>
        <strain evidence="6">IBRC-M 10490</strain>
    </source>
</reference>